<protein>
    <submittedName>
        <fullName evidence="3">Sulfurtransferase TusA</fullName>
        <ecNumber evidence="3">2.8.1.-</ecNumber>
    </submittedName>
</protein>
<feature type="domain" description="UPF0033" evidence="2">
    <location>
        <begin position="11"/>
        <end position="78"/>
    </location>
</feature>
<dbReference type="PANTHER" id="PTHR33279:SF6">
    <property type="entry name" value="SULFUR CARRIER PROTEIN YEDF-RELATED"/>
    <property type="match status" value="1"/>
</dbReference>
<evidence type="ECO:0000313" key="3">
    <source>
        <dbReference type="EMBL" id="SBT18737.1"/>
    </source>
</evidence>
<dbReference type="RefSeq" id="WP_067037757.1">
    <property type="nucleotide sequence ID" value="NZ_FLRA01000023.1"/>
</dbReference>
<dbReference type="AlphaFoldDB" id="A0A1C3JUC0"/>
<gene>
    <name evidence="3" type="primary">tusA_2</name>
    <name evidence="3" type="ORF">MGA5115_02886</name>
    <name evidence="4" type="ORF">MGA5116_02290</name>
</gene>
<name>A0A1C3JUC0_9GAMM</name>
<dbReference type="InterPro" id="IPR001455">
    <property type="entry name" value="TusA-like"/>
</dbReference>
<dbReference type="EMBL" id="FLRB01000013">
    <property type="protein sequence ID" value="SBT21692.1"/>
    <property type="molecule type" value="Genomic_DNA"/>
</dbReference>
<evidence type="ECO:0000313" key="4">
    <source>
        <dbReference type="EMBL" id="SBT21692.1"/>
    </source>
</evidence>
<dbReference type="Proteomes" id="UP000092840">
    <property type="component" value="Unassembled WGS sequence"/>
</dbReference>
<sequence length="81" mass="9023">MLDTQQYDVIVDAKEDRCPMPLLKLKMALAKMLANQTVCVYASDEASLKDIPHFLSLVGLPLVEQGESGGAYYFVTRKQES</sequence>
<dbReference type="GO" id="GO:0016740">
    <property type="term" value="F:transferase activity"/>
    <property type="evidence" value="ECO:0007669"/>
    <property type="project" value="UniProtKB-KW"/>
</dbReference>
<accession>A0A1C3JUC0</accession>
<dbReference type="CDD" id="cd00291">
    <property type="entry name" value="SirA_YedF_YeeD"/>
    <property type="match status" value="1"/>
</dbReference>
<dbReference type="EMBL" id="FLRA01000023">
    <property type="protein sequence ID" value="SBT18737.1"/>
    <property type="molecule type" value="Genomic_DNA"/>
</dbReference>
<dbReference type="Gene3D" id="3.30.110.40">
    <property type="entry name" value="TusA-like domain"/>
    <property type="match status" value="1"/>
</dbReference>
<proteinExistence type="inferred from homology"/>
<dbReference type="Pfam" id="PF01206">
    <property type="entry name" value="TusA"/>
    <property type="match status" value="1"/>
</dbReference>
<dbReference type="PANTHER" id="PTHR33279">
    <property type="entry name" value="SULFUR CARRIER PROTEIN YEDF-RELATED"/>
    <property type="match status" value="1"/>
</dbReference>
<evidence type="ECO:0000313" key="5">
    <source>
        <dbReference type="Proteomes" id="UP000092840"/>
    </source>
</evidence>
<keyword evidence="3" id="KW-0808">Transferase</keyword>
<dbReference type="InterPro" id="IPR036868">
    <property type="entry name" value="TusA-like_sf"/>
</dbReference>
<comment type="similarity">
    <text evidence="1">Belongs to the sulfur carrier protein TusA family.</text>
</comment>
<evidence type="ECO:0000259" key="2">
    <source>
        <dbReference type="Pfam" id="PF01206"/>
    </source>
</evidence>
<reference evidence="4 5" key="2">
    <citation type="submission" date="2016-06" db="EMBL/GenBank/DDBJ databases">
        <authorList>
            <person name="Rodrigo-Torres L."/>
            <person name="Arahal D.R."/>
        </authorList>
    </citation>
    <scope>NUCLEOTIDE SEQUENCE [LARGE SCALE GENOMIC DNA]</scope>
    <source>
        <strain evidence="4 5">CECT 5116</strain>
    </source>
</reference>
<evidence type="ECO:0000313" key="6">
    <source>
        <dbReference type="Proteomes" id="UP000092871"/>
    </source>
</evidence>
<dbReference type="SUPFAM" id="SSF64307">
    <property type="entry name" value="SirA-like"/>
    <property type="match status" value="1"/>
</dbReference>
<dbReference type="OrthoDB" id="9797551at2"/>
<keyword evidence="5" id="KW-1185">Reference proteome</keyword>
<dbReference type="Proteomes" id="UP000092871">
    <property type="component" value="Unassembled WGS sequence"/>
</dbReference>
<evidence type="ECO:0000256" key="1">
    <source>
        <dbReference type="ARBA" id="ARBA00008984"/>
    </source>
</evidence>
<reference evidence="3 6" key="1">
    <citation type="submission" date="2016-06" db="EMBL/GenBank/DDBJ databases">
        <authorList>
            <person name="Kjaerup R.B."/>
            <person name="Dalgaard T.S."/>
            <person name="Juul-Madsen H.R."/>
        </authorList>
    </citation>
    <scope>NUCLEOTIDE SEQUENCE [LARGE SCALE GENOMIC DNA]</scope>
    <source>
        <strain evidence="3 6">CECT 5115</strain>
    </source>
</reference>
<organism evidence="3 6">
    <name type="scientific">Marinomonas gallaica</name>
    <dbReference type="NCBI Taxonomy" id="1806667"/>
    <lineage>
        <taxon>Bacteria</taxon>
        <taxon>Pseudomonadati</taxon>
        <taxon>Pseudomonadota</taxon>
        <taxon>Gammaproteobacteria</taxon>
        <taxon>Oceanospirillales</taxon>
        <taxon>Oceanospirillaceae</taxon>
        <taxon>Marinomonas</taxon>
    </lineage>
</organism>
<dbReference type="EC" id="2.8.1.-" evidence="3"/>